<dbReference type="AlphaFoldDB" id="A0A1B1YVV4"/>
<name>A0A1B1YVV4_9GAMM</name>
<dbReference type="Proteomes" id="UP000092952">
    <property type="component" value="Chromosome"/>
</dbReference>
<keyword evidence="1" id="KW-0812">Transmembrane</keyword>
<dbReference type="RefSeq" id="WP_068805874.1">
    <property type="nucleotide sequence ID" value="NZ_CP014671.1"/>
</dbReference>
<dbReference type="KEGG" id="gbi:PG2T_12170"/>
<feature type="transmembrane region" description="Helical" evidence="1">
    <location>
        <begin position="176"/>
        <end position="195"/>
    </location>
</feature>
<dbReference type="GO" id="GO:0009389">
    <property type="term" value="F:dimethyl sulfoxide reductase activity"/>
    <property type="evidence" value="ECO:0007669"/>
    <property type="project" value="TreeGrafter"/>
</dbReference>
<dbReference type="STRING" id="1810504.PG2T_12170"/>
<dbReference type="InterPro" id="IPR007059">
    <property type="entry name" value="DmsC"/>
</dbReference>
<evidence type="ECO:0000313" key="2">
    <source>
        <dbReference type="EMBL" id="ANX04847.1"/>
    </source>
</evidence>
<dbReference type="InParanoid" id="A0A1B1YVV4"/>
<dbReference type="EMBL" id="CP014671">
    <property type="protein sequence ID" value="ANX04847.1"/>
    <property type="molecule type" value="Genomic_DNA"/>
</dbReference>
<dbReference type="PANTHER" id="PTHR38095:SF1">
    <property type="entry name" value="ANAEROBIC DIMETHYL SULFOXIDE REDUCTASE CHAIN YNFH"/>
    <property type="match status" value="1"/>
</dbReference>
<evidence type="ECO:0000256" key="1">
    <source>
        <dbReference type="SAM" id="Phobius"/>
    </source>
</evidence>
<keyword evidence="1" id="KW-0472">Membrane</keyword>
<feature type="transmembrane region" description="Helical" evidence="1">
    <location>
        <begin position="252"/>
        <end position="271"/>
    </location>
</feature>
<reference evidence="3" key="1">
    <citation type="submission" date="2016-03" db="EMBL/GenBank/DDBJ databases">
        <title>Complete genome sequence of Solimmundus cernigliae, representing a novel lineage of polycyclic aromatic hydrocarbon degraders within the Gammaproteobacteria.</title>
        <authorList>
            <person name="Singleton D.R."/>
            <person name="Dickey A.N."/>
            <person name="Scholl E.H."/>
            <person name="Wright F.A."/>
            <person name="Aitken M.D."/>
        </authorList>
    </citation>
    <scope>NUCLEOTIDE SEQUENCE [LARGE SCALE GENOMIC DNA]</scope>
    <source>
        <strain evidence="3">TR3.2</strain>
    </source>
</reference>
<sequence>MHPAASVILFTVSSGMGYGLLALLAVLGSLGMLPPDPGLGLAGLGTALALITTGLLASTFHLGHPERAWRALSQWRTSWLSREGVLAIAGYPPALLFAGGWVLAGRTDGAFALAGWLTALLAVMTVCCTAMIYASLKPIPQWRNHWVMPGYLAMALATGAVWLALLAGVFGVGRGPANAIAVLGLGLAALVKLAYWQHIDTAAPIATAAAATGLGKLGQARLLERPNTQENYLQKEMGFRVARKHADRLRRLVLIGGFGLPLLLVLPASFLSGAVSVWLLALALASTAIGALVERWLFFAQAKHTVTLYYGAATV</sequence>
<keyword evidence="3" id="KW-1185">Reference proteome</keyword>
<proteinExistence type="predicted"/>
<dbReference type="FunCoup" id="A0A1B1YVV4">
    <property type="interactions" value="48"/>
</dbReference>
<dbReference type="GO" id="GO:0005886">
    <property type="term" value="C:plasma membrane"/>
    <property type="evidence" value="ECO:0007669"/>
    <property type="project" value="TreeGrafter"/>
</dbReference>
<feature type="transmembrane region" description="Helical" evidence="1">
    <location>
        <begin position="7"/>
        <end position="33"/>
    </location>
</feature>
<feature type="transmembrane region" description="Helical" evidence="1">
    <location>
        <begin position="39"/>
        <end position="63"/>
    </location>
</feature>
<feature type="transmembrane region" description="Helical" evidence="1">
    <location>
        <begin position="146"/>
        <end position="170"/>
    </location>
</feature>
<dbReference type="GO" id="GO:0009390">
    <property type="term" value="C:dimethyl sulfoxide reductase complex"/>
    <property type="evidence" value="ECO:0007669"/>
    <property type="project" value="TreeGrafter"/>
</dbReference>
<protein>
    <submittedName>
        <fullName evidence="2">DMSO reductase</fullName>
    </submittedName>
</protein>
<dbReference type="PANTHER" id="PTHR38095">
    <property type="entry name" value="ANAEROBIC DIMETHYL SULFOXIDE REDUCTASE CHAIN YNFH"/>
    <property type="match status" value="1"/>
</dbReference>
<gene>
    <name evidence="2" type="ORF">PG2T_12170</name>
</gene>
<feature type="transmembrane region" description="Helical" evidence="1">
    <location>
        <begin position="277"/>
        <end position="298"/>
    </location>
</feature>
<feature type="transmembrane region" description="Helical" evidence="1">
    <location>
        <begin position="84"/>
        <end position="104"/>
    </location>
</feature>
<dbReference type="Pfam" id="PF04976">
    <property type="entry name" value="DmsC"/>
    <property type="match status" value="1"/>
</dbReference>
<dbReference type="OrthoDB" id="5520897at2"/>
<feature type="transmembrane region" description="Helical" evidence="1">
    <location>
        <begin position="110"/>
        <end position="134"/>
    </location>
</feature>
<organism evidence="2 3">
    <name type="scientific">Immundisolibacter cernigliae</name>
    <dbReference type="NCBI Taxonomy" id="1810504"/>
    <lineage>
        <taxon>Bacteria</taxon>
        <taxon>Pseudomonadati</taxon>
        <taxon>Pseudomonadota</taxon>
        <taxon>Gammaproteobacteria</taxon>
        <taxon>Immundisolibacterales</taxon>
        <taxon>Immundisolibacteraceae</taxon>
        <taxon>Immundisolibacter</taxon>
    </lineage>
</organism>
<evidence type="ECO:0000313" key="3">
    <source>
        <dbReference type="Proteomes" id="UP000092952"/>
    </source>
</evidence>
<dbReference type="GO" id="GO:0019645">
    <property type="term" value="P:anaerobic electron transport chain"/>
    <property type="evidence" value="ECO:0007669"/>
    <property type="project" value="InterPro"/>
</dbReference>
<accession>A0A1B1YVV4</accession>
<keyword evidence="1" id="KW-1133">Transmembrane helix</keyword>